<name>A0A2H1CVX7_FASHE</name>
<keyword evidence="5" id="KW-1185">Reference proteome</keyword>
<dbReference type="InterPro" id="IPR027417">
    <property type="entry name" value="P-loop_NTPase"/>
</dbReference>
<dbReference type="GO" id="GO:0033588">
    <property type="term" value="C:elongator holoenzyme complex"/>
    <property type="evidence" value="ECO:0007669"/>
    <property type="project" value="InterPro"/>
</dbReference>
<dbReference type="Gene3D" id="3.40.50.300">
    <property type="entry name" value="P-loop containing nucleotide triphosphate hydrolases"/>
    <property type="match status" value="1"/>
</dbReference>
<protein>
    <recommendedName>
        <fullName evidence="3">Elongator complex protein 6</fullName>
    </recommendedName>
</protein>
<evidence type="ECO:0000256" key="3">
    <source>
        <dbReference type="ARBA" id="ARBA00020263"/>
    </source>
</evidence>
<dbReference type="EMBL" id="JXXN02000105">
    <property type="protein sequence ID" value="THD28635.1"/>
    <property type="molecule type" value="Genomic_DNA"/>
</dbReference>
<dbReference type="Proteomes" id="UP000230066">
    <property type="component" value="Unassembled WGS sequence"/>
</dbReference>
<dbReference type="GO" id="GO:0002098">
    <property type="term" value="P:tRNA wobble uridine modification"/>
    <property type="evidence" value="ECO:0007669"/>
    <property type="project" value="InterPro"/>
</dbReference>
<dbReference type="PANTHER" id="PTHR16184:SF6">
    <property type="entry name" value="ELONGATOR COMPLEX PROTEIN 6"/>
    <property type="match status" value="1"/>
</dbReference>
<evidence type="ECO:0000256" key="2">
    <source>
        <dbReference type="ARBA" id="ARBA00008837"/>
    </source>
</evidence>
<comment type="pathway">
    <text evidence="1">tRNA modification; 5-methoxycarbonylmethyl-2-thiouridine-tRNA biosynthesis.</text>
</comment>
<proteinExistence type="inferred from homology"/>
<comment type="caution">
    <text evidence="4">The sequence shown here is derived from an EMBL/GenBank/DDBJ whole genome shotgun (WGS) entry which is preliminary data.</text>
</comment>
<gene>
    <name evidence="4" type="ORF">D915_000484</name>
</gene>
<evidence type="ECO:0000313" key="4">
    <source>
        <dbReference type="EMBL" id="THD28635.1"/>
    </source>
</evidence>
<sequence>MDLASVLGHDFTTDPLSSEKLTLLLSHELIDHGPVLCYIVGRLTYPSLLAIGDTSKTDATCNRPCLFVALQRAASIYQRSLGSVSQRLMKDDPGVHFIDISAWLKLKFLECDPTKTHESPCFQVAEDLCTYLTDQISDFFHEYSGMNKVVTMVFDDVTVLLDLGVPLSRIHQLVYSNIQSGTNKFPNIHLILGCHVGKLLDDSWASESDPSFAHWIDLLRSRANRVIDLRPLTTGYTTAVDGELAIREAFSSAEPKRSTDGIRTFHYLCDSRRVLCYPPGTSKLIT</sequence>
<organism evidence="4 5">
    <name type="scientific">Fasciola hepatica</name>
    <name type="common">Liver fluke</name>
    <dbReference type="NCBI Taxonomy" id="6192"/>
    <lineage>
        <taxon>Eukaryota</taxon>
        <taxon>Metazoa</taxon>
        <taxon>Spiralia</taxon>
        <taxon>Lophotrochozoa</taxon>
        <taxon>Platyhelminthes</taxon>
        <taxon>Trematoda</taxon>
        <taxon>Digenea</taxon>
        <taxon>Plagiorchiida</taxon>
        <taxon>Echinostomata</taxon>
        <taxon>Echinostomatoidea</taxon>
        <taxon>Fasciolidae</taxon>
        <taxon>Fasciola</taxon>
    </lineage>
</organism>
<evidence type="ECO:0000313" key="5">
    <source>
        <dbReference type="Proteomes" id="UP000230066"/>
    </source>
</evidence>
<comment type="similarity">
    <text evidence="2">Belongs to the ELP6 family.</text>
</comment>
<evidence type="ECO:0000256" key="1">
    <source>
        <dbReference type="ARBA" id="ARBA00005043"/>
    </source>
</evidence>
<reference evidence="4" key="1">
    <citation type="submission" date="2019-03" db="EMBL/GenBank/DDBJ databases">
        <title>Improved annotation for the trematode Fasciola hepatica.</title>
        <authorList>
            <person name="Choi Y.-J."/>
            <person name="Martin J."/>
            <person name="Mitreva M."/>
        </authorList>
    </citation>
    <scope>NUCLEOTIDE SEQUENCE [LARGE SCALE GENOMIC DNA]</scope>
</reference>
<dbReference type="AlphaFoldDB" id="A0A2H1CVX7"/>
<dbReference type="InterPro" id="IPR018627">
    <property type="entry name" value="ELP6"/>
</dbReference>
<dbReference type="PANTHER" id="PTHR16184">
    <property type="entry name" value="ELONGATOR COMPLEX PROTEIN 6"/>
    <property type="match status" value="1"/>
</dbReference>
<accession>A0A2H1CVX7</accession>